<keyword evidence="13" id="KW-1185">Reference proteome</keyword>
<comment type="pathway">
    <text evidence="2 9">Amino-acid biosynthesis; L-histidine biosynthesis; L-histidine from 5-phospho-alpha-D-ribose 1-diphosphate: step 1/9.</text>
</comment>
<feature type="binding site" evidence="10">
    <location>
        <begin position="262"/>
        <end position="263"/>
    </location>
    <ligand>
        <name>L-histidine</name>
        <dbReference type="ChEBI" id="CHEBI:57595"/>
    </ligand>
</feature>
<dbReference type="UniPathway" id="UPA00031">
    <property type="reaction ID" value="UER00006"/>
</dbReference>
<dbReference type="PANTHER" id="PTHR43707">
    <property type="entry name" value="HISTIDYL-TRNA SYNTHETASE"/>
    <property type="match status" value="1"/>
</dbReference>
<evidence type="ECO:0000259" key="11">
    <source>
        <dbReference type="Pfam" id="PF13393"/>
    </source>
</evidence>
<evidence type="ECO:0000313" key="12">
    <source>
        <dbReference type="EMBL" id="GFH42802.1"/>
    </source>
</evidence>
<evidence type="ECO:0000256" key="2">
    <source>
        <dbReference type="ARBA" id="ARBA00004667"/>
    </source>
</evidence>
<keyword evidence="6 9" id="KW-0028">Amino-acid biosynthesis</keyword>
<comment type="subunit">
    <text evidence="9">Heteromultimer composed of HisG and HisZ subunits.</text>
</comment>
<dbReference type="GO" id="GO:0006427">
    <property type="term" value="P:histidyl-tRNA aminoacylation"/>
    <property type="evidence" value="ECO:0007669"/>
    <property type="project" value="TreeGrafter"/>
</dbReference>
<dbReference type="RefSeq" id="WP_172209131.1">
    <property type="nucleotide sequence ID" value="NZ_BLLI01000040.1"/>
</dbReference>
<keyword evidence="12" id="KW-0808">Transferase</keyword>
<keyword evidence="12" id="KW-0328">Glycosyltransferase</keyword>
<feature type="binding site" evidence="10">
    <location>
        <position position="117"/>
    </location>
    <ligand>
        <name>L-histidine</name>
        <dbReference type="ChEBI" id="CHEBI:57595"/>
    </ligand>
</feature>
<evidence type="ECO:0000256" key="4">
    <source>
        <dbReference type="ARBA" id="ARBA00020397"/>
    </source>
</evidence>
<evidence type="ECO:0000256" key="5">
    <source>
        <dbReference type="ARBA" id="ARBA00022490"/>
    </source>
</evidence>
<feature type="domain" description="Class II Histidinyl-tRNA synthetase (HisRS)-like catalytic core" evidence="11">
    <location>
        <begin position="9"/>
        <end position="309"/>
    </location>
</feature>
<comment type="caution">
    <text evidence="12">The sequence shown here is derived from an EMBL/GenBank/DDBJ whole genome shotgun (WGS) entry which is preliminary data.</text>
</comment>
<dbReference type="PANTHER" id="PTHR43707:SF6">
    <property type="entry name" value="ATP PHOSPHORIBOSYLTRANSFERASE REGULATORY SUBUNIT"/>
    <property type="match status" value="1"/>
</dbReference>
<protein>
    <recommendedName>
        <fullName evidence="4 9">ATP phosphoribosyltransferase regulatory subunit</fullName>
    </recommendedName>
</protein>
<dbReference type="InterPro" id="IPR004516">
    <property type="entry name" value="HisRS/HisZ"/>
</dbReference>
<keyword evidence="7 9" id="KW-0368">Histidine biosynthesis</keyword>
<dbReference type="GO" id="GO:0140096">
    <property type="term" value="F:catalytic activity, acting on a protein"/>
    <property type="evidence" value="ECO:0007669"/>
    <property type="project" value="UniProtKB-ARBA"/>
</dbReference>
<dbReference type="InterPro" id="IPR041715">
    <property type="entry name" value="HisRS-like_core"/>
</dbReference>
<dbReference type="CDD" id="cd00773">
    <property type="entry name" value="HisRS-like_core"/>
    <property type="match status" value="1"/>
</dbReference>
<dbReference type="Pfam" id="PF13393">
    <property type="entry name" value="tRNA-synt_His"/>
    <property type="match status" value="1"/>
</dbReference>
<feature type="binding site" evidence="10">
    <location>
        <position position="103"/>
    </location>
    <ligand>
        <name>L-histidine</name>
        <dbReference type="ChEBI" id="CHEBI:57595"/>
    </ligand>
</feature>
<gene>
    <name evidence="9 12" type="primary">hisZ</name>
    <name evidence="12" type="ORF">Hs30E_13530</name>
</gene>
<dbReference type="GO" id="GO:0005737">
    <property type="term" value="C:cytoplasm"/>
    <property type="evidence" value="ECO:0007669"/>
    <property type="project" value="UniProtKB-SubCell"/>
</dbReference>
<dbReference type="HAMAP" id="MF_00125">
    <property type="entry name" value="HisZ"/>
    <property type="match status" value="1"/>
</dbReference>
<dbReference type="GO" id="GO:0016757">
    <property type="term" value="F:glycosyltransferase activity"/>
    <property type="evidence" value="ECO:0007669"/>
    <property type="project" value="UniProtKB-KW"/>
</dbReference>
<comment type="similarity">
    <text evidence="3 9">Belongs to the class-II aminoacyl-tRNA synthetase family. HisZ subfamily.</text>
</comment>
<evidence type="ECO:0000256" key="10">
    <source>
        <dbReference type="PIRSR" id="PIRSR001549-1"/>
    </source>
</evidence>
<evidence type="ECO:0000313" key="13">
    <source>
        <dbReference type="Proteomes" id="UP000480303"/>
    </source>
</evidence>
<feature type="binding site" evidence="10">
    <location>
        <begin position="75"/>
        <end position="77"/>
    </location>
    <ligand>
        <name>L-histidine</name>
        <dbReference type="ChEBI" id="CHEBI:57595"/>
    </ligand>
</feature>
<feature type="binding site" evidence="10">
    <location>
        <position position="121"/>
    </location>
    <ligand>
        <name>L-histidine</name>
        <dbReference type="ChEBI" id="CHEBI:57595"/>
    </ligand>
</feature>
<dbReference type="PIRSF" id="PIRSF001549">
    <property type="entry name" value="His-tRNA_synth"/>
    <property type="match status" value="1"/>
</dbReference>
<dbReference type="EMBL" id="BLLI01000040">
    <property type="protein sequence ID" value="GFH42802.1"/>
    <property type="molecule type" value="Genomic_DNA"/>
</dbReference>
<dbReference type="GO" id="GO:0000105">
    <property type="term" value="P:L-histidine biosynthetic process"/>
    <property type="evidence" value="ECO:0007669"/>
    <property type="project" value="UniProtKB-UniRule"/>
</dbReference>
<dbReference type="GO" id="GO:0004821">
    <property type="term" value="F:histidine-tRNA ligase activity"/>
    <property type="evidence" value="ECO:0007669"/>
    <property type="project" value="TreeGrafter"/>
</dbReference>
<keyword evidence="5 9" id="KW-0963">Cytoplasm</keyword>
<evidence type="ECO:0000256" key="3">
    <source>
        <dbReference type="ARBA" id="ARBA00005539"/>
    </source>
</evidence>
<comment type="subcellular location">
    <subcellularLocation>
        <location evidence="1 9">Cytoplasm</location>
    </subcellularLocation>
</comment>
<dbReference type="Gene3D" id="3.30.930.10">
    <property type="entry name" value="Bira Bifunctional Protein, Domain 2"/>
    <property type="match status" value="1"/>
</dbReference>
<evidence type="ECO:0000256" key="7">
    <source>
        <dbReference type="ARBA" id="ARBA00023102"/>
    </source>
</evidence>
<evidence type="ECO:0000256" key="1">
    <source>
        <dbReference type="ARBA" id="ARBA00004496"/>
    </source>
</evidence>
<evidence type="ECO:0000256" key="9">
    <source>
        <dbReference type="HAMAP-Rule" id="MF_00125"/>
    </source>
</evidence>
<dbReference type="InterPro" id="IPR045864">
    <property type="entry name" value="aa-tRNA-synth_II/BPL/LPL"/>
</dbReference>
<dbReference type="InterPro" id="IPR004517">
    <property type="entry name" value="HisZ"/>
</dbReference>
<evidence type="ECO:0000256" key="6">
    <source>
        <dbReference type="ARBA" id="ARBA00022605"/>
    </source>
</evidence>
<dbReference type="SUPFAM" id="SSF55681">
    <property type="entry name" value="Class II aaRS and biotin synthetases"/>
    <property type="match status" value="1"/>
</dbReference>
<comment type="function">
    <text evidence="8 9">Required for the first step of histidine biosynthesis. May allow the feedback regulation of ATP phosphoribosyltransferase activity by histidine.</text>
</comment>
<accession>A0A6A0BBT4</accession>
<evidence type="ECO:0000256" key="8">
    <source>
        <dbReference type="ARBA" id="ARBA00025246"/>
    </source>
</evidence>
<dbReference type="Proteomes" id="UP000480303">
    <property type="component" value="Unassembled WGS sequence"/>
</dbReference>
<comment type="miscellaneous">
    <text evidence="9">This function is generally fulfilled by the C-terminal part of HisG, which is missing in some bacteria such as this one.</text>
</comment>
<dbReference type="AlphaFoldDB" id="A0A6A0BBT4"/>
<reference evidence="12 13" key="1">
    <citation type="submission" date="2020-02" db="EMBL/GenBank/DDBJ databases">
        <title>Draft genome sequence of Lactococcus sp. Hs30E4-3.</title>
        <authorList>
            <person name="Noda S."/>
            <person name="Yuki M."/>
            <person name="Ohkuma M."/>
        </authorList>
    </citation>
    <scope>NUCLEOTIDE SEQUENCE [LARGE SCALE GENOMIC DNA]</scope>
    <source>
        <strain evidence="12 13">Hs30E4-3</strain>
    </source>
</reference>
<proteinExistence type="inferred from homology"/>
<sequence>MKNKQLASGMHDKLFKRAQSIYRIEHEIADFLIDAEFNRIETPTIEYAGVFEDKVSTDNYHLFDKNGDLLVLRPDVTQSVARLVASTKVKPPVKFSYSGKVFRYFDDMKGLQNERTQAGVELIGYESEQAILDALGAAQKSLEVVGIEAFTFEFSHADVLKLVFSAFEDAEVRTELANLTENKNITGLVDFTKKYPSEFDDFIQNLPRLFGDSDLVLEIARRVVKNAELLAIFDEIEKLLLATATIFERVTLDLAMIPTMPYYTGVMFQVFSKKIPYAFLSGGRYDDLFLSFGLERLTAVGWAIDVDALYEEIHDTVDFTGGKR</sequence>
<name>A0A6A0BBT4_9LACT</name>
<organism evidence="12 13">
    <name type="scientific">Pseudolactococcus hodotermopsidis</name>
    <dbReference type="NCBI Taxonomy" id="2709157"/>
    <lineage>
        <taxon>Bacteria</taxon>
        <taxon>Bacillati</taxon>
        <taxon>Bacillota</taxon>
        <taxon>Bacilli</taxon>
        <taxon>Lactobacillales</taxon>
        <taxon>Streptococcaceae</taxon>
        <taxon>Pseudolactococcus</taxon>
    </lineage>
</organism>